<dbReference type="AlphaFoldDB" id="A0A1A8T3T5"/>
<dbReference type="InterPro" id="IPR002347">
    <property type="entry name" value="SDR_fam"/>
</dbReference>
<dbReference type="EC" id="1.1.1.100" evidence="4"/>
<dbReference type="InterPro" id="IPR020904">
    <property type="entry name" value="Sc_DH/Rdtase_CS"/>
</dbReference>
<dbReference type="PRINTS" id="PR00081">
    <property type="entry name" value="GDHRDH"/>
</dbReference>
<dbReference type="FunFam" id="3.40.50.720:FF:000084">
    <property type="entry name" value="Short-chain dehydrogenase reductase"/>
    <property type="match status" value="1"/>
</dbReference>
<dbReference type="CDD" id="cd05233">
    <property type="entry name" value="SDR_c"/>
    <property type="match status" value="1"/>
</dbReference>
<dbReference type="InterPro" id="IPR036291">
    <property type="entry name" value="NAD(P)-bd_dom_sf"/>
</dbReference>
<dbReference type="Gene3D" id="3.40.50.720">
    <property type="entry name" value="NAD(P)-binding Rossmann-like Domain"/>
    <property type="match status" value="1"/>
</dbReference>
<dbReference type="PANTHER" id="PTHR48107:SF7">
    <property type="entry name" value="RE15974P"/>
    <property type="match status" value="1"/>
</dbReference>
<dbReference type="RefSeq" id="WP_067011972.1">
    <property type="nucleotide sequence ID" value="NZ_FLOB01000001.1"/>
</dbReference>
<protein>
    <submittedName>
        <fullName evidence="4">3-oxoacyl-[acyl-carrier-protein] reductase FabG</fullName>
        <ecNumber evidence="4">1.1.1.100</ecNumber>
    </submittedName>
</protein>
<dbReference type="PANTHER" id="PTHR48107">
    <property type="entry name" value="NADPH-DEPENDENT ALDEHYDE REDUCTASE-LIKE PROTEIN, CHLOROPLASTIC-RELATED"/>
    <property type="match status" value="1"/>
</dbReference>
<dbReference type="EMBL" id="FLOB01000001">
    <property type="protein sequence ID" value="SBS25478.1"/>
    <property type="molecule type" value="Genomic_DNA"/>
</dbReference>
<comment type="similarity">
    <text evidence="1">Belongs to the short-chain dehydrogenases/reductases (SDR) family.</text>
</comment>
<keyword evidence="2 4" id="KW-0560">Oxidoreductase</keyword>
<dbReference type="STRING" id="1792290.MSP8886_00291"/>
<gene>
    <name evidence="4" type="primary">fabG_2</name>
    <name evidence="4" type="ORF">MSP8886_00291</name>
</gene>
<organism evidence="4 5">
    <name type="scientific">Marinomonas spartinae</name>
    <dbReference type="NCBI Taxonomy" id="1792290"/>
    <lineage>
        <taxon>Bacteria</taxon>
        <taxon>Pseudomonadati</taxon>
        <taxon>Pseudomonadota</taxon>
        <taxon>Gammaproteobacteria</taxon>
        <taxon>Oceanospirillales</taxon>
        <taxon>Oceanospirillaceae</taxon>
        <taxon>Marinomonas</taxon>
    </lineage>
</organism>
<dbReference type="Pfam" id="PF13561">
    <property type="entry name" value="adh_short_C2"/>
    <property type="match status" value="1"/>
</dbReference>
<proteinExistence type="inferred from homology"/>
<dbReference type="Proteomes" id="UP000092544">
    <property type="component" value="Unassembled WGS sequence"/>
</dbReference>
<dbReference type="SMART" id="SM00822">
    <property type="entry name" value="PKS_KR"/>
    <property type="match status" value="1"/>
</dbReference>
<evidence type="ECO:0000256" key="1">
    <source>
        <dbReference type="ARBA" id="ARBA00006484"/>
    </source>
</evidence>
<reference evidence="4 5" key="1">
    <citation type="submission" date="2016-06" db="EMBL/GenBank/DDBJ databases">
        <authorList>
            <person name="Kjaerup R.B."/>
            <person name="Dalgaard T.S."/>
            <person name="Juul-Madsen H.R."/>
        </authorList>
    </citation>
    <scope>NUCLEOTIDE SEQUENCE [LARGE SCALE GENOMIC DNA]</scope>
    <source>
        <strain evidence="4 5">CECT 8886</strain>
    </source>
</reference>
<keyword evidence="5" id="KW-1185">Reference proteome</keyword>
<evidence type="ECO:0000313" key="4">
    <source>
        <dbReference type="EMBL" id="SBS25478.1"/>
    </source>
</evidence>
<feature type="domain" description="Ketoreductase" evidence="3">
    <location>
        <begin position="4"/>
        <end position="211"/>
    </location>
</feature>
<dbReference type="PROSITE" id="PS00061">
    <property type="entry name" value="ADH_SHORT"/>
    <property type="match status" value="1"/>
</dbReference>
<sequence>MSQPILLITGGSRGIGAATATLAAQQGYEVVINYRYDESAANAIQQSIVAAGGKAHCVQADISEASQVTEMFSLIRKKWGPIQGLVNSAGVLDQQTSFVETTPERWQRIFQTNVFGTMQCCQEAFQDMARSKGGQGGSIVNVSSLASVYGSPNEYVDYAASKGAVDSFSRGFALEVASDGIRVNVVRPGLIYTDMHADGGEAGRVDRIGPNLPLQRGGQPEEVAEAILWLLSNKSSYTTGGFIDVGGGR</sequence>
<accession>A0A1A8T3T5</accession>
<dbReference type="GO" id="GO:0004316">
    <property type="term" value="F:3-oxoacyl-[acyl-carrier-protein] reductase (NADPH) activity"/>
    <property type="evidence" value="ECO:0007669"/>
    <property type="project" value="UniProtKB-EC"/>
</dbReference>
<evidence type="ECO:0000313" key="5">
    <source>
        <dbReference type="Proteomes" id="UP000092544"/>
    </source>
</evidence>
<dbReference type="PRINTS" id="PR00080">
    <property type="entry name" value="SDRFAMILY"/>
</dbReference>
<dbReference type="InterPro" id="IPR057326">
    <property type="entry name" value="KR_dom"/>
</dbReference>
<evidence type="ECO:0000259" key="3">
    <source>
        <dbReference type="SMART" id="SM00822"/>
    </source>
</evidence>
<dbReference type="OrthoDB" id="20590at2"/>
<evidence type="ECO:0000256" key="2">
    <source>
        <dbReference type="ARBA" id="ARBA00023002"/>
    </source>
</evidence>
<name>A0A1A8T3T5_9GAMM</name>
<dbReference type="SUPFAM" id="SSF51735">
    <property type="entry name" value="NAD(P)-binding Rossmann-fold domains"/>
    <property type="match status" value="1"/>
</dbReference>